<dbReference type="Proteomes" id="UP000467124">
    <property type="component" value="Unassembled WGS sequence"/>
</dbReference>
<dbReference type="PANTHER" id="PTHR47359:SF3">
    <property type="entry name" value="NLP_P60 DOMAIN-CONTAINING PROTEIN-RELATED"/>
    <property type="match status" value="1"/>
</dbReference>
<protein>
    <submittedName>
        <fullName evidence="7">NlpC/P60 family protein</fullName>
    </submittedName>
</protein>
<evidence type="ECO:0000256" key="4">
    <source>
        <dbReference type="ARBA" id="ARBA00022807"/>
    </source>
</evidence>
<keyword evidence="3" id="KW-0378">Hydrolase</keyword>
<keyword evidence="4" id="KW-0788">Thiol protease</keyword>
<gene>
    <name evidence="7" type="ORF">GTW20_14380</name>
</gene>
<dbReference type="InterPro" id="IPR038765">
    <property type="entry name" value="Papain-like_cys_pep_sf"/>
</dbReference>
<feature type="compositionally biased region" description="Basic and acidic residues" evidence="5">
    <location>
        <begin position="1"/>
        <end position="11"/>
    </location>
</feature>
<dbReference type="GO" id="GO:0006508">
    <property type="term" value="P:proteolysis"/>
    <property type="evidence" value="ECO:0007669"/>
    <property type="project" value="UniProtKB-KW"/>
</dbReference>
<accession>A0A7K2IU73</accession>
<proteinExistence type="inferred from homology"/>
<dbReference type="Pfam" id="PF00877">
    <property type="entry name" value="NLPC_P60"/>
    <property type="match status" value="1"/>
</dbReference>
<dbReference type="AlphaFoldDB" id="A0A7K2IU73"/>
<evidence type="ECO:0000313" key="7">
    <source>
        <dbReference type="EMBL" id="MYR33417.1"/>
    </source>
</evidence>
<dbReference type="PANTHER" id="PTHR47359">
    <property type="entry name" value="PEPTIDOGLYCAN DL-ENDOPEPTIDASE CWLO"/>
    <property type="match status" value="1"/>
</dbReference>
<reference evidence="7 8" key="1">
    <citation type="journal article" date="2019" name="Nat. Commun.">
        <title>The antimicrobial potential of Streptomyces from insect microbiomes.</title>
        <authorList>
            <person name="Chevrette M.G."/>
            <person name="Carlson C.M."/>
            <person name="Ortega H.E."/>
            <person name="Thomas C."/>
            <person name="Ananiev G.E."/>
            <person name="Barns K.J."/>
            <person name="Book A.J."/>
            <person name="Cagnazzo J."/>
            <person name="Carlos C."/>
            <person name="Flanigan W."/>
            <person name="Grubbs K.J."/>
            <person name="Horn H.A."/>
            <person name="Hoffmann F.M."/>
            <person name="Klassen J.L."/>
            <person name="Knack J.J."/>
            <person name="Lewin G.R."/>
            <person name="McDonald B.R."/>
            <person name="Muller L."/>
            <person name="Melo W.G.P."/>
            <person name="Pinto-Tomas A.A."/>
            <person name="Schmitz A."/>
            <person name="Wendt-Pienkowski E."/>
            <person name="Wildman S."/>
            <person name="Zhao M."/>
            <person name="Zhang F."/>
            <person name="Bugni T.S."/>
            <person name="Andes D.R."/>
            <person name="Pupo M.T."/>
            <person name="Currie C.R."/>
        </authorList>
    </citation>
    <scope>NUCLEOTIDE SEQUENCE [LARGE SCALE GENOMIC DNA]</scope>
    <source>
        <strain evidence="7 8">SID5840</strain>
    </source>
</reference>
<evidence type="ECO:0000256" key="5">
    <source>
        <dbReference type="SAM" id="MobiDB-lite"/>
    </source>
</evidence>
<dbReference type="PROSITE" id="PS51935">
    <property type="entry name" value="NLPC_P60"/>
    <property type="match status" value="1"/>
</dbReference>
<feature type="domain" description="NlpC/P60" evidence="6">
    <location>
        <begin position="78"/>
        <end position="195"/>
    </location>
</feature>
<evidence type="ECO:0000313" key="8">
    <source>
        <dbReference type="Proteomes" id="UP000467124"/>
    </source>
</evidence>
<dbReference type="Gene3D" id="3.90.1720.10">
    <property type="entry name" value="endopeptidase domain like (from Nostoc punctiforme)"/>
    <property type="match status" value="1"/>
</dbReference>
<dbReference type="RefSeq" id="WP_161111174.1">
    <property type="nucleotide sequence ID" value="NZ_WWHY01000001.1"/>
</dbReference>
<comment type="similarity">
    <text evidence="1">Belongs to the peptidase C40 family.</text>
</comment>
<sequence>MRSPRHHEQTRACRPTTDPGRQAENDRSLRGGTRALAVAALSTALLATGAAPALAQNLAPSGTAEAPVPERVHQSLASSTVEKAIDAAEAQKGKPYAWGGTGPGSFDCSGLVQHAFKEAGVDLPRVAQDQVSSGERIAYSEARRGDLLYWADGSGYAYHVAIYLGDDRMIDAPRTGGSISEREVMRYNLAGGVRL</sequence>
<evidence type="ECO:0000259" key="6">
    <source>
        <dbReference type="PROSITE" id="PS51935"/>
    </source>
</evidence>
<keyword evidence="2" id="KW-0645">Protease</keyword>
<dbReference type="EMBL" id="WWHY01000001">
    <property type="protein sequence ID" value="MYR33417.1"/>
    <property type="molecule type" value="Genomic_DNA"/>
</dbReference>
<evidence type="ECO:0000256" key="1">
    <source>
        <dbReference type="ARBA" id="ARBA00007074"/>
    </source>
</evidence>
<evidence type="ECO:0000256" key="3">
    <source>
        <dbReference type="ARBA" id="ARBA00022801"/>
    </source>
</evidence>
<dbReference type="InterPro" id="IPR000064">
    <property type="entry name" value="NLP_P60_dom"/>
</dbReference>
<organism evidence="7 8">
    <name type="scientific">Nocardiopsis alba</name>
    <dbReference type="NCBI Taxonomy" id="53437"/>
    <lineage>
        <taxon>Bacteria</taxon>
        <taxon>Bacillati</taxon>
        <taxon>Actinomycetota</taxon>
        <taxon>Actinomycetes</taxon>
        <taxon>Streptosporangiales</taxon>
        <taxon>Nocardiopsidaceae</taxon>
        <taxon>Nocardiopsis</taxon>
    </lineage>
</organism>
<dbReference type="InterPro" id="IPR051794">
    <property type="entry name" value="PG_Endopeptidase_C40"/>
</dbReference>
<dbReference type="GO" id="GO:0008234">
    <property type="term" value="F:cysteine-type peptidase activity"/>
    <property type="evidence" value="ECO:0007669"/>
    <property type="project" value="UniProtKB-KW"/>
</dbReference>
<comment type="caution">
    <text evidence="7">The sequence shown here is derived from an EMBL/GenBank/DDBJ whole genome shotgun (WGS) entry which is preliminary data.</text>
</comment>
<name>A0A7K2IU73_9ACTN</name>
<feature type="region of interest" description="Disordered" evidence="5">
    <location>
        <begin position="1"/>
        <end position="30"/>
    </location>
</feature>
<dbReference type="SUPFAM" id="SSF54001">
    <property type="entry name" value="Cysteine proteinases"/>
    <property type="match status" value="1"/>
</dbReference>
<evidence type="ECO:0000256" key="2">
    <source>
        <dbReference type="ARBA" id="ARBA00022670"/>
    </source>
</evidence>